<protein>
    <submittedName>
        <fullName evidence="2">STAS domain-containing protein</fullName>
    </submittedName>
</protein>
<proteinExistence type="predicted"/>
<dbReference type="AlphaFoldDB" id="A0A7W3W0M3"/>
<dbReference type="EMBL" id="JACGZW010000008">
    <property type="protein sequence ID" value="MBB1156157.1"/>
    <property type="molecule type" value="Genomic_DNA"/>
</dbReference>
<dbReference type="InterPro" id="IPR058548">
    <property type="entry name" value="MlaB-like_STAS"/>
</dbReference>
<dbReference type="Pfam" id="PF13466">
    <property type="entry name" value="STAS_2"/>
    <property type="match status" value="1"/>
</dbReference>
<dbReference type="Proteomes" id="UP000526734">
    <property type="component" value="Unassembled WGS sequence"/>
</dbReference>
<dbReference type="SUPFAM" id="SSF52091">
    <property type="entry name" value="SpoIIaa-like"/>
    <property type="match status" value="1"/>
</dbReference>
<dbReference type="InterPro" id="IPR002645">
    <property type="entry name" value="STAS_dom"/>
</dbReference>
<evidence type="ECO:0000313" key="3">
    <source>
        <dbReference type="Proteomes" id="UP000526734"/>
    </source>
</evidence>
<dbReference type="InterPro" id="IPR036513">
    <property type="entry name" value="STAS_dom_sf"/>
</dbReference>
<dbReference type="CDD" id="cd07043">
    <property type="entry name" value="STAS_anti-anti-sigma_factors"/>
    <property type="match status" value="1"/>
</dbReference>
<dbReference type="Gene3D" id="3.30.750.24">
    <property type="entry name" value="STAS domain"/>
    <property type="match status" value="1"/>
</dbReference>
<evidence type="ECO:0000259" key="1">
    <source>
        <dbReference type="PROSITE" id="PS50801"/>
    </source>
</evidence>
<dbReference type="RefSeq" id="WP_182893114.1">
    <property type="nucleotide sequence ID" value="NZ_JACGZW010000008.1"/>
</dbReference>
<dbReference type="PROSITE" id="PS50801">
    <property type="entry name" value="STAS"/>
    <property type="match status" value="1"/>
</dbReference>
<sequence>MHSNAPPLSLTVVCPAGRPATTLTRTAKSTVVTLAGDLDAADVPRLRRLVSGELGLRPPALLVDLTAVPFCSARFLKFLAEQASEARGSGVRFAVVAQQRAVLRPLALLGLDLPVVGCLEEAVLNARTRRRTASPPWLQRTRPLWTNPP</sequence>
<keyword evidence="3" id="KW-1185">Reference proteome</keyword>
<feature type="domain" description="STAS" evidence="1">
    <location>
        <begin position="31"/>
        <end position="111"/>
    </location>
</feature>
<evidence type="ECO:0000313" key="2">
    <source>
        <dbReference type="EMBL" id="MBB1156157.1"/>
    </source>
</evidence>
<gene>
    <name evidence="2" type="ORF">H4281_23650</name>
</gene>
<reference evidence="2 3" key="1">
    <citation type="submission" date="2020-08" db="EMBL/GenBank/DDBJ databases">
        <title>Amycolatopsis sp. nov. DR6-1 isolated from Dendrobium heterocarpum.</title>
        <authorList>
            <person name="Tedsree N."/>
            <person name="Kuncharoen N."/>
            <person name="Likhitwitayawuid K."/>
            <person name="Tanasupawat S."/>
        </authorList>
    </citation>
    <scope>NUCLEOTIDE SEQUENCE [LARGE SCALE GENOMIC DNA]</scope>
    <source>
        <strain evidence="2 3">DR6-1</strain>
    </source>
</reference>
<accession>A0A7W3W0M3</accession>
<comment type="caution">
    <text evidence="2">The sequence shown here is derived from an EMBL/GenBank/DDBJ whole genome shotgun (WGS) entry which is preliminary data.</text>
</comment>
<name>A0A7W3W0M3_9PSEU</name>
<organism evidence="2 3">
    <name type="scientific">Amycolatopsis dendrobii</name>
    <dbReference type="NCBI Taxonomy" id="2760662"/>
    <lineage>
        <taxon>Bacteria</taxon>
        <taxon>Bacillati</taxon>
        <taxon>Actinomycetota</taxon>
        <taxon>Actinomycetes</taxon>
        <taxon>Pseudonocardiales</taxon>
        <taxon>Pseudonocardiaceae</taxon>
        <taxon>Amycolatopsis</taxon>
    </lineage>
</organism>